<comment type="pathway">
    <text evidence="1">Lipid metabolism; butanoate metabolism.</text>
</comment>
<dbReference type="Pfam" id="PF00725">
    <property type="entry name" value="3HCDH"/>
    <property type="match status" value="1"/>
</dbReference>
<feature type="domain" description="3-hydroxyacyl-CoA dehydrogenase NAD binding" evidence="5">
    <location>
        <begin position="9"/>
        <end position="187"/>
    </location>
</feature>
<reference evidence="6 7" key="1">
    <citation type="submission" date="2024-06" db="EMBL/GenBank/DDBJ databases">
        <title>Sorghum-associated microbial communities from plants grown in Nebraska, USA.</title>
        <authorList>
            <person name="Schachtman D."/>
        </authorList>
    </citation>
    <scope>NUCLEOTIDE SEQUENCE [LARGE SCALE GENOMIC DNA]</scope>
    <source>
        <strain evidence="6 7">1288</strain>
    </source>
</reference>
<evidence type="ECO:0000313" key="6">
    <source>
        <dbReference type="EMBL" id="MET3657959.1"/>
    </source>
</evidence>
<dbReference type="Pfam" id="PF02737">
    <property type="entry name" value="3HCDH_N"/>
    <property type="match status" value="1"/>
</dbReference>
<accession>A0ABV2KA55</accession>
<evidence type="ECO:0000256" key="1">
    <source>
        <dbReference type="ARBA" id="ARBA00005086"/>
    </source>
</evidence>
<dbReference type="GO" id="GO:0008691">
    <property type="term" value="F:3-hydroxybutyryl-CoA dehydrogenase activity"/>
    <property type="evidence" value="ECO:0007669"/>
    <property type="project" value="UniProtKB-EC"/>
</dbReference>
<keyword evidence="7" id="KW-1185">Reference proteome</keyword>
<dbReference type="SUPFAM" id="SSF48179">
    <property type="entry name" value="6-phosphogluconate dehydrogenase C-terminal domain-like"/>
    <property type="match status" value="1"/>
</dbReference>
<dbReference type="SUPFAM" id="SSF51735">
    <property type="entry name" value="NAD(P)-binding Rossmann-fold domains"/>
    <property type="match status" value="1"/>
</dbReference>
<evidence type="ECO:0000256" key="2">
    <source>
        <dbReference type="ARBA" id="ARBA00009463"/>
    </source>
</evidence>
<dbReference type="InterPro" id="IPR006108">
    <property type="entry name" value="3HC_DH_C"/>
</dbReference>
<comment type="similarity">
    <text evidence="2">Belongs to the 3-hydroxyacyl-CoA dehydrogenase family.</text>
</comment>
<feature type="domain" description="3-hydroxyacyl-CoA dehydrogenase C-terminal" evidence="4">
    <location>
        <begin position="191"/>
        <end position="287"/>
    </location>
</feature>
<dbReference type="RefSeq" id="WP_067206835.1">
    <property type="nucleotide sequence ID" value="NZ_CP014616.1"/>
</dbReference>
<comment type="caution">
    <text evidence="6">The sequence shown here is derived from an EMBL/GenBank/DDBJ whole genome shotgun (WGS) entry which is preliminary data.</text>
</comment>
<dbReference type="InterPro" id="IPR008927">
    <property type="entry name" value="6-PGluconate_DH-like_C_sf"/>
</dbReference>
<organism evidence="6 7">
    <name type="scientific">Sporosarcina psychrophila</name>
    <name type="common">Bacillus psychrophilus</name>
    <dbReference type="NCBI Taxonomy" id="1476"/>
    <lineage>
        <taxon>Bacteria</taxon>
        <taxon>Bacillati</taxon>
        <taxon>Bacillota</taxon>
        <taxon>Bacilli</taxon>
        <taxon>Bacillales</taxon>
        <taxon>Caryophanaceae</taxon>
        <taxon>Sporosarcina</taxon>
    </lineage>
</organism>
<sequence length="290" mass="31657">MSANEIKHILVVGAGQMGHQIAMLCALGGYRTSLQDVNSEALKDAEASLEKRMDKWVASGKLTASSKETAFQNLTFTDNLNEAARDADFVIEAIVEKLTSKQQLFRELDRLTPKHAILASNSSTIVNSLLAEVTERPDKVCNAHFFFPPLVMECVEIVMSEETSEETAQTALAVCEQIGKEGIILRKEISGFVANRILGAIHKEAIALYENGIADFKDIDLIVKKSLGHPLGPFELIDLSGADVVNFVMQQQFAETGNQADKPAACIVQKVEAGHLGRKTGQGFYSYNRG</sequence>
<evidence type="ECO:0000259" key="5">
    <source>
        <dbReference type="Pfam" id="PF02737"/>
    </source>
</evidence>
<dbReference type="PANTHER" id="PTHR48075:SF5">
    <property type="entry name" value="3-HYDROXYBUTYRYL-COA DEHYDROGENASE"/>
    <property type="match status" value="1"/>
</dbReference>
<proteinExistence type="inferred from homology"/>
<dbReference type="Proteomes" id="UP001549104">
    <property type="component" value="Unassembled WGS sequence"/>
</dbReference>
<protein>
    <submittedName>
        <fullName evidence="6">3-hydroxybutyryl-CoA dehydrogenase</fullName>
        <ecNumber evidence="6">1.1.1.157</ecNumber>
    </submittedName>
</protein>
<dbReference type="Gene3D" id="3.40.50.720">
    <property type="entry name" value="NAD(P)-binding Rossmann-like Domain"/>
    <property type="match status" value="1"/>
</dbReference>
<dbReference type="EMBL" id="JBEPME010000004">
    <property type="protein sequence ID" value="MET3657959.1"/>
    <property type="molecule type" value="Genomic_DNA"/>
</dbReference>
<dbReference type="InterPro" id="IPR013328">
    <property type="entry name" value="6PGD_dom2"/>
</dbReference>
<dbReference type="Gene3D" id="1.10.1040.10">
    <property type="entry name" value="N-(1-d-carboxylethyl)-l-norvaline Dehydrogenase, domain 2"/>
    <property type="match status" value="1"/>
</dbReference>
<dbReference type="InterPro" id="IPR036291">
    <property type="entry name" value="NAD(P)-bd_dom_sf"/>
</dbReference>
<dbReference type="EC" id="1.1.1.157" evidence="6"/>
<evidence type="ECO:0000256" key="3">
    <source>
        <dbReference type="ARBA" id="ARBA00023002"/>
    </source>
</evidence>
<dbReference type="PANTHER" id="PTHR48075">
    <property type="entry name" value="3-HYDROXYACYL-COA DEHYDROGENASE FAMILY PROTEIN"/>
    <property type="match status" value="1"/>
</dbReference>
<evidence type="ECO:0000259" key="4">
    <source>
        <dbReference type="Pfam" id="PF00725"/>
    </source>
</evidence>
<gene>
    <name evidence="6" type="ORF">ABIC55_003056</name>
</gene>
<dbReference type="InterPro" id="IPR006176">
    <property type="entry name" value="3-OHacyl-CoA_DH_NAD-bd"/>
</dbReference>
<dbReference type="PIRSF" id="PIRSF000105">
    <property type="entry name" value="HCDH"/>
    <property type="match status" value="1"/>
</dbReference>
<evidence type="ECO:0000313" key="7">
    <source>
        <dbReference type="Proteomes" id="UP001549104"/>
    </source>
</evidence>
<name>A0ABV2KA55_SPOPS</name>
<dbReference type="InterPro" id="IPR022694">
    <property type="entry name" value="3-OHacyl-CoA_DH"/>
</dbReference>
<keyword evidence="3 6" id="KW-0560">Oxidoreductase</keyword>